<keyword evidence="4" id="KW-1185">Reference proteome</keyword>
<dbReference type="SUPFAM" id="SSF53448">
    <property type="entry name" value="Nucleotide-diphospho-sugar transferases"/>
    <property type="match status" value="1"/>
</dbReference>
<dbReference type="OrthoDB" id="9806525at2"/>
<dbReference type="PANTHER" id="PTHR43646">
    <property type="entry name" value="GLYCOSYLTRANSFERASE"/>
    <property type="match status" value="1"/>
</dbReference>
<keyword evidence="3" id="KW-0808">Transferase</keyword>
<comment type="caution">
    <text evidence="3">The sequence shown here is derived from an EMBL/GenBank/DDBJ whole genome shotgun (WGS) entry which is preliminary data.</text>
</comment>
<protein>
    <submittedName>
        <fullName evidence="3">Glycosyl transferase</fullName>
    </submittedName>
</protein>
<dbReference type="NCBIfam" id="TIGR03469">
    <property type="entry name" value="HpnB"/>
    <property type="match status" value="1"/>
</dbReference>
<gene>
    <name evidence="3" type="ORF">SAE02_65140</name>
</gene>
<dbReference type="InterPro" id="IPR017832">
    <property type="entry name" value="Glyco_trans_2_hopen-assoc_HpnB"/>
</dbReference>
<dbReference type="InterPro" id="IPR001173">
    <property type="entry name" value="Glyco_trans_2-like"/>
</dbReference>
<sequence>MYLPVAALAFAIWLYLLLGRGGYWRFGLPKAVVEPAALPPVVAVVPARNEAAVVGRAVASLLDQDYPAPLHVVLVDDHSDDGTAAAARAAAAGSRRPGGLTVCRAPVLPPGWAGKVWAMRTGLEAAAETVPDAAYVLFTDADIDHPPGGLRQLAARSEAERLDLNSLMVRLHCETVAERATMPAFVYFFRMLYPFRWVNDPGHAVAAAAGGVMLVRREAVDRIGGLTTIRSELIDDCALAAAIKAGGHRIRLELAEEARSLRGYGGAGNVWRMIARSAYTQLRYSPLLLAGVALAMTLVFIVPPVVTVAAEGPARWMAAAAWTLMVASYLPALKYHGRSPLWAPALPLVAAFYLGATLDSARRHRMGRGGEWKGRMRTTDPVR</sequence>
<proteinExistence type="predicted"/>
<dbReference type="InterPro" id="IPR029044">
    <property type="entry name" value="Nucleotide-diphossugar_trans"/>
</dbReference>
<dbReference type="PANTHER" id="PTHR43646:SF3">
    <property type="entry name" value="SLR1566 PROTEIN"/>
    <property type="match status" value="1"/>
</dbReference>
<feature type="transmembrane region" description="Helical" evidence="1">
    <location>
        <begin position="341"/>
        <end position="358"/>
    </location>
</feature>
<dbReference type="EMBL" id="BJYZ01000040">
    <property type="protein sequence ID" value="GEO42366.1"/>
    <property type="molecule type" value="Genomic_DNA"/>
</dbReference>
<dbReference type="Pfam" id="PF00535">
    <property type="entry name" value="Glycos_transf_2"/>
    <property type="match status" value="1"/>
</dbReference>
<evidence type="ECO:0000259" key="2">
    <source>
        <dbReference type="Pfam" id="PF00535"/>
    </source>
</evidence>
<organism evidence="3 4">
    <name type="scientific">Skermanella aerolata</name>
    <dbReference type="NCBI Taxonomy" id="393310"/>
    <lineage>
        <taxon>Bacteria</taxon>
        <taxon>Pseudomonadati</taxon>
        <taxon>Pseudomonadota</taxon>
        <taxon>Alphaproteobacteria</taxon>
        <taxon>Rhodospirillales</taxon>
        <taxon>Azospirillaceae</taxon>
        <taxon>Skermanella</taxon>
    </lineage>
</organism>
<evidence type="ECO:0000256" key="1">
    <source>
        <dbReference type="SAM" id="Phobius"/>
    </source>
</evidence>
<accession>A0A512E0W5</accession>
<keyword evidence="1" id="KW-1133">Transmembrane helix</keyword>
<feature type="domain" description="Glycosyltransferase 2-like" evidence="2">
    <location>
        <begin position="44"/>
        <end position="223"/>
    </location>
</feature>
<dbReference type="RefSeq" id="WP_044435329.1">
    <property type="nucleotide sequence ID" value="NZ_BJYZ01000040.1"/>
</dbReference>
<dbReference type="AlphaFoldDB" id="A0A512E0W5"/>
<dbReference type="Gene3D" id="3.90.550.10">
    <property type="entry name" value="Spore Coat Polysaccharide Biosynthesis Protein SpsA, Chain A"/>
    <property type="match status" value="1"/>
</dbReference>
<keyword evidence="1" id="KW-0472">Membrane</keyword>
<feature type="transmembrane region" description="Helical" evidence="1">
    <location>
        <begin position="287"/>
        <end position="309"/>
    </location>
</feature>
<dbReference type="GO" id="GO:0016740">
    <property type="term" value="F:transferase activity"/>
    <property type="evidence" value="ECO:0007669"/>
    <property type="project" value="UniProtKB-KW"/>
</dbReference>
<dbReference type="Proteomes" id="UP000321523">
    <property type="component" value="Unassembled WGS sequence"/>
</dbReference>
<reference evidence="3 4" key="1">
    <citation type="submission" date="2019-07" db="EMBL/GenBank/DDBJ databases">
        <title>Whole genome shotgun sequence of Skermanella aerolata NBRC 106429.</title>
        <authorList>
            <person name="Hosoyama A."/>
            <person name="Uohara A."/>
            <person name="Ohji S."/>
            <person name="Ichikawa N."/>
        </authorList>
    </citation>
    <scope>NUCLEOTIDE SEQUENCE [LARGE SCALE GENOMIC DNA]</scope>
    <source>
        <strain evidence="3 4">NBRC 106429</strain>
    </source>
</reference>
<evidence type="ECO:0000313" key="4">
    <source>
        <dbReference type="Proteomes" id="UP000321523"/>
    </source>
</evidence>
<evidence type="ECO:0000313" key="3">
    <source>
        <dbReference type="EMBL" id="GEO42366.1"/>
    </source>
</evidence>
<name>A0A512E0W5_9PROT</name>
<keyword evidence="1" id="KW-0812">Transmembrane</keyword>